<organism evidence="1 2">
    <name type="scientific">Brevibacillus laterosporus</name>
    <name type="common">Bacillus laterosporus</name>
    <dbReference type="NCBI Taxonomy" id="1465"/>
    <lineage>
        <taxon>Bacteria</taxon>
        <taxon>Bacillati</taxon>
        <taxon>Bacillota</taxon>
        <taxon>Bacilli</taxon>
        <taxon>Bacillales</taxon>
        <taxon>Paenibacillaceae</taxon>
        <taxon>Brevibacillus</taxon>
    </lineage>
</organism>
<accession>A0AAP3DKC5</accession>
<sequence length="64" mass="7241">METRTISPNIAGGNSHLDSKYLKDEHQYKVEIQYKNLQPGQGRATVSLVLVNEKATRVEDLREA</sequence>
<reference evidence="1" key="1">
    <citation type="submission" date="2022-09" db="EMBL/GenBank/DDBJ databases">
        <title>Genome analysis and characterization of larvicidal activity of Brevibacillus strains.</title>
        <authorList>
            <person name="Patrusheva E.V."/>
            <person name="Izotova A.O."/>
            <person name="Toshchakov S.V."/>
            <person name="Sineoky S.P."/>
        </authorList>
    </citation>
    <scope>NUCLEOTIDE SEQUENCE</scope>
    <source>
        <strain evidence="1">VKPM_B-13247</strain>
    </source>
</reference>
<dbReference type="Proteomes" id="UP001077662">
    <property type="component" value="Unassembled WGS sequence"/>
</dbReference>
<name>A0AAP3DKC5_BRELA</name>
<evidence type="ECO:0000313" key="1">
    <source>
        <dbReference type="EMBL" id="MCZ0809232.1"/>
    </source>
</evidence>
<gene>
    <name evidence="1" type="ORF">O0554_20395</name>
</gene>
<proteinExistence type="predicted"/>
<dbReference type="AlphaFoldDB" id="A0AAP3DKC5"/>
<evidence type="ECO:0000313" key="2">
    <source>
        <dbReference type="Proteomes" id="UP001077662"/>
    </source>
</evidence>
<protein>
    <submittedName>
        <fullName evidence="1">Uncharacterized protein</fullName>
    </submittedName>
</protein>
<dbReference type="RefSeq" id="WP_258434454.1">
    <property type="nucleotide sequence ID" value="NZ_JANSGW010000032.1"/>
</dbReference>
<comment type="caution">
    <text evidence="1">The sequence shown here is derived from an EMBL/GenBank/DDBJ whole genome shotgun (WGS) entry which is preliminary data.</text>
</comment>
<dbReference type="EMBL" id="JAPTNE010000032">
    <property type="protein sequence ID" value="MCZ0809232.1"/>
    <property type="molecule type" value="Genomic_DNA"/>
</dbReference>